<evidence type="ECO:0000256" key="3">
    <source>
        <dbReference type="ARBA" id="ARBA00020387"/>
    </source>
</evidence>
<organism evidence="9 10">
    <name type="scientific">Acanthaster planci</name>
    <name type="common">Crown-of-thorns starfish</name>
    <dbReference type="NCBI Taxonomy" id="133434"/>
    <lineage>
        <taxon>Eukaryota</taxon>
        <taxon>Metazoa</taxon>
        <taxon>Echinodermata</taxon>
        <taxon>Eleutherozoa</taxon>
        <taxon>Asterozoa</taxon>
        <taxon>Asteroidea</taxon>
        <taxon>Valvatacea</taxon>
        <taxon>Valvatida</taxon>
        <taxon>Acanthasteridae</taxon>
        <taxon>Acanthaster</taxon>
    </lineage>
</organism>
<dbReference type="InterPro" id="IPR039770">
    <property type="entry name" value="Rpf2"/>
</dbReference>
<evidence type="ECO:0000313" key="10">
    <source>
        <dbReference type="RefSeq" id="XP_022082127.1"/>
    </source>
</evidence>
<keyword evidence="4 6" id="KW-0539">Nucleus</keyword>
<reference evidence="10" key="1">
    <citation type="submission" date="2025-08" db="UniProtKB">
        <authorList>
            <consortium name="RefSeq"/>
        </authorList>
    </citation>
    <scope>IDENTIFICATION</scope>
</reference>
<dbReference type="Proteomes" id="UP000694845">
    <property type="component" value="Unplaced"/>
</dbReference>
<evidence type="ECO:0000256" key="7">
    <source>
        <dbReference type="SAM" id="MobiDB-lite"/>
    </source>
</evidence>
<name>A0A8B7XPM7_ACAPL</name>
<dbReference type="KEGG" id="aplc:110974634"/>
<protein>
    <recommendedName>
        <fullName evidence="3 6">Ribosome production factor 2 homolog</fullName>
    </recommendedName>
    <alternativeName>
        <fullName evidence="5 6">Ribosome biogenesis protein RPF2 homolog</fullName>
    </alternativeName>
</protein>
<dbReference type="Pfam" id="PF04427">
    <property type="entry name" value="Brix"/>
    <property type="match status" value="1"/>
</dbReference>
<dbReference type="PANTHER" id="PTHR12728">
    <property type="entry name" value="BRIX DOMAIN CONTAINING PROTEIN"/>
    <property type="match status" value="1"/>
</dbReference>
<feature type="compositionally biased region" description="Basic and acidic residues" evidence="7">
    <location>
        <begin position="285"/>
        <end position="316"/>
    </location>
</feature>
<accession>A0A8B7XPM7</accession>
<dbReference type="SMART" id="SM00879">
    <property type="entry name" value="Brix"/>
    <property type="match status" value="1"/>
</dbReference>
<evidence type="ECO:0000313" key="9">
    <source>
        <dbReference type="Proteomes" id="UP000694845"/>
    </source>
</evidence>
<dbReference type="InterPro" id="IPR007109">
    <property type="entry name" value="Brix"/>
</dbReference>
<evidence type="ECO:0000256" key="5">
    <source>
        <dbReference type="ARBA" id="ARBA00030889"/>
    </source>
</evidence>
<sequence>MQRIVKPKTQRAKRALEKREAKIVENTKTCTFIRGGNTSETVTRALKELYTLKKTNGIMMQRKNMMRPFEDRSQLEHFAKKNDSSHFLFGSHSKKRPHNLVFGRMFDYQVLDMMELGIDKFTSMYEIKNAKCTSGTKPCLVFSGESFESEPEYKRLKNLLIDFFRGPVVPNIRLAGLEHVISVTAISGKVLLRSYRVLLKKSGSKTPRVELEEIGPSMDLVLRRSHLASLDLYKQAMKKPKQLKPKKKKNIKHDVFGTKLGRIHMESQDFDKLQTRKMKALKRQKPADDKKENNKEVESKKSRTDDDAARDGKSMT</sequence>
<keyword evidence="9" id="KW-1185">Reference proteome</keyword>
<comment type="subcellular location">
    <subcellularLocation>
        <location evidence="1 6">Nucleus</location>
        <location evidence="1 6">Nucleolus</location>
    </subcellularLocation>
</comment>
<evidence type="ECO:0000256" key="1">
    <source>
        <dbReference type="ARBA" id="ARBA00004604"/>
    </source>
</evidence>
<dbReference type="PANTHER" id="PTHR12728:SF0">
    <property type="entry name" value="RIBOSOME PRODUCTION FACTOR 2 HOMOLOG"/>
    <property type="match status" value="1"/>
</dbReference>
<evidence type="ECO:0000256" key="4">
    <source>
        <dbReference type="ARBA" id="ARBA00023242"/>
    </source>
</evidence>
<feature type="region of interest" description="Disordered" evidence="7">
    <location>
        <begin position="267"/>
        <end position="316"/>
    </location>
</feature>
<gene>
    <name evidence="10" type="primary">LOC110974634</name>
</gene>
<dbReference type="GO" id="GO:0000463">
    <property type="term" value="P:maturation of LSU-rRNA from tricistronic rRNA transcript (SSU-rRNA, 5.8S rRNA, LSU-rRNA)"/>
    <property type="evidence" value="ECO:0007669"/>
    <property type="project" value="TreeGrafter"/>
</dbReference>
<proteinExistence type="inferred from homology"/>
<dbReference type="PROSITE" id="PS50833">
    <property type="entry name" value="BRIX"/>
    <property type="match status" value="1"/>
</dbReference>
<evidence type="ECO:0000256" key="2">
    <source>
        <dbReference type="ARBA" id="ARBA00010782"/>
    </source>
</evidence>
<dbReference type="GO" id="GO:0005730">
    <property type="term" value="C:nucleolus"/>
    <property type="evidence" value="ECO:0007669"/>
    <property type="project" value="UniProtKB-SubCell"/>
</dbReference>
<feature type="compositionally biased region" description="Basic residues" evidence="7">
    <location>
        <begin position="275"/>
        <end position="284"/>
    </location>
</feature>
<feature type="domain" description="Brix" evidence="8">
    <location>
        <begin position="28"/>
        <end position="231"/>
    </location>
</feature>
<dbReference type="GeneID" id="110974634"/>
<evidence type="ECO:0000259" key="8">
    <source>
        <dbReference type="PROSITE" id="PS50833"/>
    </source>
</evidence>
<comment type="similarity">
    <text evidence="2 6">Belongs to the RPF2 family.</text>
</comment>
<dbReference type="AlphaFoldDB" id="A0A8B7XPM7"/>
<dbReference type="OrthoDB" id="407658at2759"/>
<dbReference type="GO" id="GO:0000027">
    <property type="term" value="P:ribosomal large subunit assembly"/>
    <property type="evidence" value="ECO:0007669"/>
    <property type="project" value="InterPro"/>
</dbReference>
<evidence type="ECO:0000256" key="6">
    <source>
        <dbReference type="RuleBase" id="RU367086"/>
    </source>
</evidence>
<dbReference type="OMA" id="VGLKPMF"/>
<dbReference type="GO" id="GO:0019843">
    <property type="term" value="F:rRNA binding"/>
    <property type="evidence" value="ECO:0007669"/>
    <property type="project" value="UniProtKB-UniRule"/>
</dbReference>
<dbReference type="RefSeq" id="XP_022082127.1">
    <property type="nucleotide sequence ID" value="XM_022226435.1"/>
</dbReference>
<dbReference type="CTD" id="84154"/>